<sequence>MHTKRITPALIAAAAFTLAACASEDPTAPAGGSGDARDKTVTIGTANFPESEIIGQIWAQALRDAGYDVDVKSGIGSREVYLSALQDGAIDVVPEYAGNLTQFFGDLEQGADEAKVRDALNDVLPDTLQAGEFSPAESKDAYRVTRETADEYKLSSIADLSKLDSVTIAAPPEFAERPYGPKGLTDVYGIDASTVSVTPISDGGGPLTVAALVQGTANVANIFTTSPALLDNGEEADLVILDDPEHLIPPQNVVPVVRAGELPDGALDVINNIDAKLTTQDLVDMNLRNVGKERAEPKQIAQEWMNTQ</sequence>
<evidence type="ECO:0000256" key="1">
    <source>
        <dbReference type="SAM" id="SignalP"/>
    </source>
</evidence>
<dbReference type="GO" id="GO:0022857">
    <property type="term" value="F:transmembrane transporter activity"/>
    <property type="evidence" value="ECO:0007669"/>
    <property type="project" value="InterPro"/>
</dbReference>
<evidence type="ECO:0000313" key="3">
    <source>
        <dbReference type="EMBL" id="MBA1837486.1"/>
    </source>
</evidence>
<dbReference type="Gene3D" id="3.40.190.10">
    <property type="entry name" value="Periplasmic binding protein-like II"/>
    <property type="match status" value="1"/>
</dbReference>
<evidence type="ECO:0000259" key="2">
    <source>
        <dbReference type="Pfam" id="PF04069"/>
    </source>
</evidence>
<protein>
    <submittedName>
        <fullName evidence="3">ABC transporter substrate-binding protein</fullName>
    </submittedName>
</protein>
<dbReference type="CDD" id="cd13606">
    <property type="entry name" value="PBP2_ProX_like"/>
    <property type="match status" value="1"/>
</dbReference>
<dbReference type="AlphaFoldDB" id="A0A7V9A1S2"/>
<comment type="caution">
    <text evidence="3">The sequence shown here is derived from an EMBL/GenBank/DDBJ whole genome shotgun (WGS) entry which is preliminary data.</text>
</comment>
<keyword evidence="1" id="KW-0732">Signal</keyword>
<dbReference type="PROSITE" id="PS51257">
    <property type="entry name" value="PROKAR_LIPOPROTEIN"/>
    <property type="match status" value="1"/>
</dbReference>
<feature type="domain" description="ABC-type glycine betaine transport system substrate-binding" evidence="2">
    <location>
        <begin position="39"/>
        <end position="306"/>
    </location>
</feature>
<keyword evidence="4" id="KW-1185">Reference proteome</keyword>
<feature type="chain" id="PRO_5030591563" evidence="1">
    <location>
        <begin position="23"/>
        <end position="308"/>
    </location>
</feature>
<dbReference type="RefSeq" id="WP_181192202.1">
    <property type="nucleotide sequence ID" value="NZ_JABFED010000003.1"/>
</dbReference>
<proteinExistence type="predicted"/>
<dbReference type="InterPro" id="IPR007210">
    <property type="entry name" value="ABC_Gly_betaine_transp_sub-bd"/>
</dbReference>
<dbReference type="EMBL" id="JABFED010000003">
    <property type="protein sequence ID" value="MBA1837486.1"/>
    <property type="molecule type" value="Genomic_DNA"/>
</dbReference>
<evidence type="ECO:0000313" key="4">
    <source>
        <dbReference type="Proteomes" id="UP000577408"/>
    </source>
</evidence>
<dbReference type="SUPFAM" id="SSF53850">
    <property type="entry name" value="Periplasmic binding protein-like II"/>
    <property type="match status" value="1"/>
</dbReference>
<accession>A0A7V9A1S2</accession>
<organism evidence="3 4">
    <name type="scientific">Corynebacterium wankanglinii</name>
    <dbReference type="NCBI Taxonomy" id="2735136"/>
    <lineage>
        <taxon>Bacteria</taxon>
        <taxon>Bacillati</taxon>
        <taxon>Actinomycetota</taxon>
        <taxon>Actinomycetes</taxon>
        <taxon>Mycobacteriales</taxon>
        <taxon>Corynebacteriaceae</taxon>
        <taxon>Corynebacterium</taxon>
    </lineage>
</organism>
<dbReference type="Proteomes" id="UP000577408">
    <property type="component" value="Unassembled WGS sequence"/>
</dbReference>
<reference evidence="3 4" key="1">
    <citation type="submission" date="2020-05" db="EMBL/GenBank/DDBJ databases">
        <title>Descriptions of Corynebacterium xxxx sp. nov., Corynebacterium yyyy sp. nov. and Corynebacterium zzzz sp. nov.</title>
        <authorList>
            <person name="Zhang G."/>
        </authorList>
    </citation>
    <scope>NUCLEOTIDE SEQUENCE [LARGE SCALE GENOMIC DNA]</scope>
    <source>
        <strain evidence="4">zg-913</strain>
    </source>
</reference>
<feature type="signal peptide" evidence="1">
    <location>
        <begin position="1"/>
        <end position="22"/>
    </location>
</feature>
<dbReference type="Gene3D" id="3.40.190.120">
    <property type="entry name" value="Osmoprotection protein (prox), domain 2"/>
    <property type="match status" value="1"/>
</dbReference>
<gene>
    <name evidence="3" type="ORF">HMA55_06165</name>
</gene>
<dbReference type="Pfam" id="PF04069">
    <property type="entry name" value="OpuAC"/>
    <property type="match status" value="1"/>
</dbReference>
<name>A0A7V9A1S2_9CORY</name>
<dbReference type="GO" id="GO:0043190">
    <property type="term" value="C:ATP-binding cassette (ABC) transporter complex"/>
    <property type="evidence" value="ECO:0007669"/>
    <property type="project" value="InterPro"/>
</dbReference>